<feature type="domain" description="ABC transmembrane type-1" evidence="9">
    <location>
        <begin position="178"/>
        <end position="436"/>
    </location>
</feature>
<evidence type="ECO:0000313" key="19">
    <source>
        <dbReference type="EMBL" id="CAK9080434.1"/>
    </source>
</evidence>
<dbReference type="EMBL" id="CAXAMM010038582">
    <property type="protein sequence ID" value="CAK9079211.1"/>
    <property type="molecule type" value="Genomic_DNA"/>
</dbReference>
<keyword evidence="5 7" id="KW-1133">Transmembrane helix</keyword>
<dbReference type="SUPFAM" id="SSF90123">
    <property type="entry name" value="ABC transporter transmembrane region"/>
    <property type="match status" value="1"/>
</dbReference>
<evidence type="ECO:0000256" key="2">
    <source>
        <dbReference type="ARBA" id="ARBA00022692"/>
    </source>
</evidence>
<keyword evidence="6 7" id="KW-0472">Membrane</keyword>
<dbReference type="InterPro" id="IPR036640">
    <property type="entry name" value="ABC1_TM_sf"/>
</dbReference>
<dbReference type="Pfam" id="PF00005">
    <property type="entry name" value="ABC_tran"/>
    <property type="match status" value="1"/>
</dbReference>
<dbReference type="SUPFAM" id="SSF52540">
    <property type="entry name" value="P-loop containing nucleoside triphosphate hydrolases"/>
    <property type="match status" value="1"/>
</dbReference>
<evidence type="ECO:0000256" key="6">
    <source>
        <dbReference type="ARBA" id="ARBA00023136"/>
    </source>
</evidence>
<dbReference type="EMBL" id="CAXAMM010038609">
    <property type="protein sequence ID" value="CAK9079466.1"/>
    <property type="molecule type" value="Genomic_DNA"/>
</dbReference>
<feature type="transmembrane region" description="Helical" evidence="7">
    <location>
        <begin position="401"/>
        <end position="424"/>
    </location>
</feature>
<evidence type="ECO:0000256" key="3">
    <source>
        <dbReference type="ARBA" id="ARBA00022741"/>
    </source>
</evidence>
<dbReference type="Gene3D" id="3.40.50.300">
    <property type="entry name" value="P-loop containing nucleotide triphosphate hydrolases"/>
    <property type="match status" value="1"/>
</dbReference>
<dbReference type="InterPro" id="IPR011527">
    <property type="entry name" value="ABC1_TM_dom"/>
</dbReference>
<comment type="subcellular location">
    <subcellularLocation>
        <location evidence="1">Membrane</location>
        <topology evidence="1">Multi-pass membrane protein</topology>
    </subcellularLocation>
</comment>
<evidence type="ECO:0000313" key="10">
    <source>
        <dbReference type="EMBL" id="CAK9076912.1"/>
    </source>
</evidence>
<dbReference type="EMBL" id="CAXAMM010038513">
    <property type="protein sequence ID" value="CAK9078660.1"/>
    <property type="molecule type" value="Genomic_DNA"/>
</dbReference>
<evidence type="ECO:0000313" key="16">
    <source>
        <dbReference type="EMBL" id="CAK9079466.1"/>
    </source>
</evidence>
<evidence type="ECO:0000259" key="9">
    <source>
        <dbReference type="PROSITE" id="PS50929"/>
    </source>
</evidence>
<feature type="transmembrane region" description="Helical" evidence="7">
    <location>
        <begin position="321"/>
        <end position="339"/>
    </location>
</feature>
<keyword evidence="21" id="KW-1185">Reference proteome</keyword>
<accession>A0ABP0PSC0</accession>
<dbReference type="PROSITE" id="PS50893">
    <property type="entry name" value="ABC_TRANSPORTER_2"/>
    <property type="match status" value="1"/>
</dbReference>
<evidence type="ECO:0000313" key="12">
    <source>
        <dbReference type="EMBL" id="CAK9078267.1"/>
    </source>
</evidence>
<reference evidence="13 21" key="1">
    <citation type="submission" date="2024-02" db="EMBL/GenBank/DDBJ databases">
        <authorList>
            <person name="Chen Y."/>
            <person name="Shah S."/>
            <person name="Dougan E. K."/>
            <person name="Thang M."/>
            <person name="Chan C."/>
        </authorList>
    </citation>
    <scope>NUCLEOTIDE SEQUENCE [LARGE SCALE GENOMIC DNA]</scope>
</reference>
<dbReference type="GO" id="GO:0005524">
    <property type="term" value="F:ATP binding"/>
    <property type="evidence" value="ECO:0007669"/>
    <property type="project" value="UniProtKB-KW"/>
</dbReference>
<evidence type="ECO:0000313" key="20">
    <source>
        <dbReference type="EMBL" id="CAK9080440.1"/>
    </source>
</evidence>
<keyword evidence="2 7" id="KW-0812">Transmembrane</keyword>
<dbReference type="SMART" id="SM00382">
    <property type="entry name" value="AAA"/>
    <property type="match status" value="1"/>
</dbReference>
<dbReference type="PROSITE" id="PS50929">
    <property type="entry name" value="ABC_TM1F"/>
    <property type="match status" value="1"/>
</dbReference>
<gene>
    <name evidence="10" type="ORF">SCF082_LOCUS36987</name>
    <name evidence="11" type="ORF">SCF082_LOCUS37347</name>
    <name evidence="12" type="ORF">SCF082_LOCUS37447</name>
    <name evidence="13" type="ORF">SCF082_LOCUS37525</name>
    <name evidence="14" type="ORF">SCF082_LOCUS37575</name>
    <name evidence="15" type="ORF">SCF082_LOCUS37812</name>
    <name evidence="16" type="ORF">SCF082_LOCUS37914</name>
    <name evidence="17" type="ORF">SCF082_LOCUS38335</name>
    <name evidence="18" type="ORF">SCF082_LOCUS38338</name>
    <name evidence="19" type="ORF">SCF082_LOCUS38341</name>
    <name evidence="20" type="ORF">SCF082_LOCUS38344</name>
</gene>
<evidence type="ECO:0000313" key="18">
    <source>
        <dbReference type="EMBL" id="CAK9080426.1"/>
    </source>
</evidence>
<protein>
    <submittedName>
        <fullName evidence="13">Uncharacterized ABC transporter ATP-binding protein YwjA</fullName>
    </submittedName>
</protein>
<dbReference type="InterPro" id="IPR027417">
    <property type="entry name" value="P-loop_NTPase"/>
</dbReference>
<dbReference type="EMBL" id="CAXAMM010037958">
    <property type="protein sequence ID" value="CAK9077959.1"/>
    <property type="molecule type" value="Genomic_DNA"/>
</dbReference>
<dbReference type="EMBL" id="CAXAMM010038723">
    <property type="protein sequence ID" value="CAK9080423.1"/>
    <property type="molecule type" value="Genomic_DNA"/>
</dbReference>
<proteinExistence type="predicted"/>
<evidence type="ECO:0000313" key="15">
    <source>
        <dbReference type="EMBL" id="CAK9079211.1"/>
    </source>
</evidence>
<organism evidence="13 21">
    <name type="scientific">Durusdinium trenchii</name>
    <dbReference type="NCBI Taxonomy" id="1381693"/>
    <lineage>
        <taxon>Eukaryota</taxon>
        <taxon>Sar</taxon>
        <taxon>Alveolata</taxon>
        <taxon>Dinophyceae</taxon>
        <taxon>Suessiales</taxon>
        <taxon>Symbiodiniaceae</taxon>
        <taxon>Durusdinium</taxon>
    </lineage>
</organism>
<dbReference type="Proteomes" id="UP001642464">
    <property type="component" value="Unassembled WGS sequence"/>
</dbReference>
<evidence type="ECO:0000313" key="13">
    <source>
        <dbReference type="EMBL" id="CAK9078487.1"/>
    </source>
</evidence>
<dbReference type="EMBL" id="CAXAMM010037291">
    <property type="protein sequence ID" value="CAK9076912.1"/>
    <property type="molecule type" value="Genomic_DNA"/>
</dbReference>
<dbReference type="EMBL" id="CAXAMM010038726">
    <property type="protein sequence ID" value="CAK9080440.1"/>
    <property type="molecule type" value="Genomic_DNA"/>
</dbReference>
<evidence type="ECO:0000313" key="21">
    <source>
        <dbReference type="Proteomes" id="UP001642464"/>
    </source>
</evidence>
<evidence type="ECO:0000313" key="17">
    <source>
        <dbReference type="EMBL" id="CAK9080423.1"/>
    </source>
</evidence>
<dbReference type="InterPro" id="IPR003593">
    <property type="entry name" value="AAA+_ATPase"/>
</dbReference>
<feature type="transmembrane region" description="Helical" evidence="7">
    <location>
        <begin position="177"/>
        <end position="198"/>
    </location>
</feature>
<dbReference type="PANTHER" id="PTHR43394">
    <property type="entry name" value="ATP-DEPENDENT PERMEASE MDL1, MITOCHONDRIAL"/>
    <property type="match status" value="1"/>
</dbReference>
<dbReference type="EMBL" id="CAXAMM010038724">
    <property type="protein sequence ID" value="CAK9080426.1"/>
    <property type="molecule type" value="Genomic_DNA"/>
</dbReference>
<dbReference type="EMBL" id="CAXAMM010038725">
    <property type="protein sequence ID" value="CAK9080434.1"/>
    <property type="molecule type" value="Genomic_DNA"/>
</dbReference>
<name>A0ABP0PSC0_9DINO</name>
<dbReference type="Pfam" id="PF00664">
    <property type="entry name" value="ABC_membrane"/>
    <property type="match status" value="1"/>
</dbReference>
<feature type="domain" description="ABC transporter" evidence="8">
    <location>
        <begin position="492"/>
        <end position="708"/>
    </location>
</feature>
<evidence type="ECO:0000256" key="7">
    <source>
        <dbReference type="SAM" id="Phobius"/>
    </source>
</evidence>
<keyword evidence="4 13" id="KW-0067">ATP-binding</keyword>
<dbReference type="EMBL" id="CAXAMM010038202">
    <property type="protein sequence ID" value="CAK9078267.1"/>
    <property type="molecule type" value="Genomic_DNA"/>
</dbReference>
<dbReference type="Gene3D" id="1.20.1560.10">
    <property type="entry name" value="ABC transporter type 1, transmembrane domain"/>
    <property type="match status" value="1"/>
</dbReference>
<feature type="transmembrane region" description="Helical" evidence="7">
    <location>
        <begin position="210"/>
        <end position="239"/>
    </location>
</feature>
<evidence type="ECO:0000313" key="11">
    <source>
        <dbReference type="EMBL" id="CAK9077959.1"/>
    </source>
</evidence>
<evidence type="ECO:0000313" key="14">
    <source>
        <dbReference type="EMBL" id="CAK9078660.1"/>
    </source>
</evidence>
<evidence type="ECO:0000256" key="1">
    <source>
        <dbReference type="ARBA" id="ARBA00004141"/>
    </source>
</evidence>
<evidence type="ECO:0000259" key="8">
    <source>
        <dbReference type="PROSITE" id="PS50893"/>
    </source>
</evidence>
<evidence type="ECO:0000256" key="4">
    <source>
        <dbReference type="ARBA" id="ARBA00022840"/>
    </source>
</evidence>
<keyword evidence="3" id="KW-0547">Nucleotide-binding</keyword>
<dbReference type="PANTHER" id="PTHR43394:SF4">
    <property type="entry name" value="TOXIN SECRETION ABC TRANSPORTER ATP-BINDING PROTEIN"/>
    <property type="match status" value="1"/>
</dbReference>
<comment type="caution">
    <text evidence="13">The sequence shown here is derived from an EMBL/GenBank/DDBJ whole genome shotgun (WGS) entry which is preliminary data.</text>
</comment>
<dbReference type="InterPro" id="IPR039421">
    <property type="entry name" value="Type_1_exporter"/>
</dbReference>
<feature type="transmembrane region" description="Helical" evidence="7">
    <location>
        <begin position="291"/>
        <end position="315"/>
    </location>
</feature>
<sequence>MNESNQMRDTLAVLEGVCNAAGIYFDRLLAKRSLAEAVRTWPGDDRRLRPKRLLEVGESLGIRFKEITCSVREAQKLLRHGAPIITDSSGSESTFEWCILTGSSGNRVLQGLNEEKQRWVHVDEFAKRLGVESADAPVQWLIAQPTLTCQTVASDSHDPPSPFSRLLKLLRPERGDVAMIVVFALFVGVLALATPIAVEALVNTVAFGQLLQPIVVLSILLFIFLSFAAALIAVQTYVVELIQRRMFVRVVADLAFRLPRARREALDHYYGPELANRFFDIATVQKTASSLLLDGVAIVLQTAIGMSVLAFYHPFLLGFDVFLLILLGIVIFVFGRNAVKTSVEESKTKYSIGAWLEDLVRNPIAFRTFGGGEFALDKADQLTHKYLIDRQSHFRILLRQIVLALGLQVVASTVLLGLGGWLVISGQLTLGQLVAAELIVAAIVGTFAKMGKPLENFYDLLASVDKLGKLFDLPVESHDEYLHPRNDSPASLKVINMSYHFPNSGRGIEHLEMQLEPSERVAVVGPSGCGKSTLMDLIFDLRQPTTGRIEFDGIDLKELRCDSVRERMTLARDVEVFQGTVAENVHMHHPDISIEDVRKALSTVNMLEEILALPEGLEQELTSGALPLTRSQSIRLTLARAIAGRPRLLLIDGLLDSISDEELASLLPRITDKDNPWTLLVATGRNQIAVQCDREIRLPAIDNHLQTS</sequence>
<dbReference type="InterPro" id="IPR003439">
    <property type="entry name" value="ABC_transporter-like_ATP-bd"/>
</dbReference>
<dbReference type="EMBL" id="CAXAMM010038435">
    <property type="protein sequence ID" value="CAK9078487.1"/>
    <property type="molecule type" value="Genomic_DNA"/>
</dbReference>
<evidence type="ECO:0000256" key="5">
    <source>
        <dbReference type="ARBA" id="ARBA00022989"/>
    </source>
</evidence>